<evidence type="ECO:0000313" key="4">
    <source>
        <dbReference type="EMBL" id="MFI2476090.1"/>
    </source>
</evidence>
<feature type="domain" description="DUF1707" evidence="3">
    <location>
        <begin position="86"/>
        <end position="137"/>
    </location>
</feature>
<dbReference type="InterPro" id="IPR012551">
    <property type="entry name" value="DUF1707_SHOCT-like"/>
</dbReference>
<organism evidence="4 5">
    <name type="scientific">Nocardia xishanensis</name>
    <dbReference type="NCBI Taxonomy" id="238964"/>
    <lineage>
        <taxon>Bacteria</taxon>
        <taxon>Bacillati</taxon>
        <taxon>Actinomycetota</taxon>
        <taxon>Actinomycetes</taxon>
        <taxon>Mycobacteriales</taxon>
        <taxon>Nocardiaceae</taxon>
        <taxon>Nocardia</taxon>
    </lineage>
</organism>
<gene>
    <name evidence="4" type="ORF">ACH49W_22160</name>
</gene>
<dbReference type="PANTHER" id="PTHR40763:SF4">
    <property type="entry name" value="DUF1707 DOMAIN-CONTAINING PROTEIN"/>
    <property type="match status" value="1"/>
</dbReference>
<feature type="transmembrane region" description="Helical" evidence="2">
    <location>
        <begin position="155"/>
        <end position="176"/>
    </location>
</feature>
<feature type="region of interest" description="Disordered" evidence="1">
    <location>
        <begin position="62"/>
        <end position="81"/>
    </location>
</feature>
<keyword evidence="2" id="KW-1133">Transmembrane helix</keyword>
<name>A0ABW7X4P9_9NOCA</name>
<dbReference type="Proteomes" id="UP001611415">
    <property type="component" value="Unassembled WGS sequence"/>
</dbReference>
<protein>
    <submittedName>
        <fullName evidence="4">DUF1707 domain-containing protein</fullName>
    </submittedName>
</protein>
<dbReference type="PANTHER" id="PTHR40763">
    <property type="entry name" value="MEMBRANE PROTEIN-RELATED"/>
    <property type="match status" value="1"/>
</dbReference>
<keyword evidence="2" id="KW-0472">Membrane</keyword>
<proteinExistence type="predicted"/>
<accession>A0ABW7X4P9</accession>
<keyword evidence="5" id="KW-1185">Reference proteome</keyword>
<evidence type="ECO:0000256" key="1">
    <source>
        <dbReference type="SAM" id="MobiDB-lite"/>
    </source>
</evidence>
<evidence type="ECO:0000256" key="2">
    <source>
        <dbReference type="SAM" id="Phobius"/>
    </source>
</evidence>
<evidence type="ECO:0000259" key="3">
    <source>
        <dbReference type="Pfam" id="PF08044"/>
    </source>
</evidence>
<dbReference type="EMBL" id="JBIRYO010000014">
    <property type="protein sequence ID" value="MFI2476090.1"/>
    <property type="molecule type" value="Genomic_DNA"/>
</dbReference>
<reference evidence="4 5" key="1">
    <citation type="submission" date="2024-10" db="EMBL/GenBank/DDBJ databases">
        <title>The Natural Products Discovery Center: Release of the First 8490 Sequenced Strains for Exploring Actinobacteria Biosynthetic Diversity.</title>
        <authorList>
            <person name="Kalkreuter E."/>
            <person name="Kautsar S.A."/>
            <person name="Yang D."/>
            <person name="Bader C.D."/>
            <person name="Teijaro C.N."/>
            <person name="Fluegel L."/>
            <person name="Davis C.M."/>
            <person name="Simpson J.R."/>
            <person name="Lauterbach L."/>
            <person name="Steele A.D."/>
            <person name="Gui C."/>
            <person name="Meng S."/>
            <person name="Li G."/>
            <person name="Viehrig K."/>
            <person name="Ye F."/>
            <person name="Su P."/>
            <person name="Kiefer A.F."/>
            <person name="Nichols A."/>
            <person name="Cepeda A.J."/>
            <person name="Yan W."/>
            <person name="Fan B."/>
            <person name="Jiang Y."/>
            <person name="Adhikari A."/>
            <person name="Zheng C.-J."/>
            <person name="Schuster L."/>
            <person name="Cowan T.M."/>
            <person name="Smanski M.J."/>
            <person name="Chevrette M.G."/>
            <person name="De Carvalho L.P.S."/>
            <person name="Shen B."/>
        </authorList>
    </citation>
    <scope>NUCLEOTIDE SEQUENCE [LARGE SCALE GENOMIC DNA]</scope>
    <source>
        <strain evidence="4 5">NPDC019275</strain>
    </source>
</reference>
<dbReference type="Pfam" id="PF08044">
    <property type="entry name" value="DUF1707"/>
    <property type="match status" value="2"/>
</dbReference>
<dbReference type="RefSeq" id="WP_397093432.1">
    <property type="nucleotide sequence ID" value="NZ_JBEYCD010000009.1"/>
</dbReference>
<feature type="domain" description="DUF1707" evidence="3">
    <location>
        <begin position="1"/>
        <end position="53"/>
    </location>
</feature>
<evidence type="ECO:0000313" key="5">
    <source>
        <dbReference type="Proteomes" id="UP001611415"/>
    </source>
</evidence>
<sequence>MRARDLDRVNACGLLDAAYAEGQLGADEYRERTAKAGSAKTVGELARLTSDLQVPAGARDLVRGGSEKTRKPLRRTRTRASYPDHTRARNADRANTIRVLDDAHGDGQLDADEHEALTELASEAKTLGELGELVADVQRVAAASPPSPPRSRRNLWFRVAVGAVALLGVCAGYFAAGRDDRAVPARAVPVELEAVQPLVLPRPELYTVAGMTLYRDKYREKFGDTLVDELWLHKDFATVQRIAPEGPQWSVDWDYWGGFTQHDNLITTRRPDTRSVDLATLNVEAIGAVLATAPAMTKVPGGVVDSIEVSGDASTAGNGRPLVEIRVRNDRSQHGSVLISPSGEVLKVREVG</sequence>
<comment type="caution">
    <text evidence="4">The sequence shown here is derived from an EMBL/GenBank/DDBJ whole genome shotgun (WGS) entry which is preliminary data.</text>
</comment>
<keyword evidence="2" id="KW-0812">Transmembrane</keyword>